<organism evidence="2 3">
    <name type="scientific">Elysia chlorotica</name>
    <name type="common">Eastern emerald elysia</name>
    <name type="synonym">Sea slug</name>
    <dbReference type="NCBI Taxonomy" id="188477"/>
    <lineage>
        <taxon>Eukaryota</taxon>
        <taxon>Metazoa</taxon>
        <taxon>Spiralia</taxon>
        <taxon>Lophotrochozoa</taxon>
        <taxon>Mollusca</taxon>
        <taxon>Gastropoda</taxon>
        <taxon>Heterobranchia</taxon>
        <taxon>Euthyneura</taxon>
        <taxon>Panpulmonata</taxon>
        <taxon>Sacoglossa</taxon>
        <taxon>Placobranchoidea</taxon>
        <taxon>Plakobranchidae</taxon>
        <taxon>Elysia</taxon>
    </lineage>
</organism>
<dbReference type="EMBL" id="RQTK01000206">
    <property type="protein sequence ID" value="RUS84426.1"/>
    <property type="molecule type" value="Genomic_DNA"/>
</dbReference>
<feature type="compositionally biased region" description="Basic and acidic residues" evidence="1">
    <location>
        <begin position="338"/>
        <end position="360"/>
    </location>
</feature>
<feature type="region of interest" description="Disordered" evidence="1">
    <location>
        <begin position="51"/>
        <end position="89"/>
    </location>
</feature>
<keyword evidence="3" id="KW-1185">Reference proteome</keyword>
<name>A0A3S0ZRX9_ELYCH</name>
<reference evidence="2 3" key="1">
    <citation type="submission" date="2019-01" db="EMBL/GenBank/DDBJ databases">
        <title>A draft genome assembly of the solar-powered sea slug Elysia chlorotica.</title>
        <authorList>
            <person name="Cai H."/>
            <person name="Li Q."/>
            <person name="Fang X."/>
            <person name="Li J."/>
            <person name="Curtis N.E."/>
            <person name="Altenburger A."/>
            <person name="Shibata T."/>
            <person name="Feng M."/>
            <person name="Maeda T."/>
            <person name="Schwartz J.A."/>
            <person name="Shigenobu S."/>
            <person name="Lundholm N."/>
            <person name="Nishiyama T."/>
            <person name="Yang H."/>
            <person name="Hasebe M."/>
            <person name="Li S."/>
            <person name="Pierce S.K."/>
            <person name="Wang J."/>
        </authorList>
    </citation>
    <scope>NUCLEOTIDE SEQUENCE [LARGE SCALE GENOMIC DNA]</scope>
    <source>
        <strain evidence="2">EC2010</strain>
        <tissue evidence="2">Whole organism of an adult</tissue>
    </source>
</reference>
<feature type="region of interest" description="Disordered" evidence="1">
    <location>
        <begin position="328"/>
        <end position="396"/>
    </location>
</feature>
<evidence type="ECO:0000313" key="3">
    <source>
        <dbReference type="Proteomes" id="UP000271974"/>
    </source>
</evidence>
<dbReference type="AlphaFoldDB" id="A0A3S0ZRX9"/>
<comment type="caution">
    <text evidence="2">The sequence shown here is derived from an EMBL/GenBank/DDBJ whole genome shotgun (WGS) entry which is preliminary data.</text>
</comment>
<feature type="region of interest" description="Disordered" evidence="1">
    <location>
        <begin position="126"/>
        <end position="161"/>
    </location>
</feature>
<feature type="compositionally biased region" description="Low complexity" evidence="1">
    <location>
        <begin position="126"/>
        <end position="136"/>
    </location>
</feature>
<proteinExistence type="predicted"/>
<evidence type="ECO:0000256" key="1">
    <source>
        <dbReference type="SAM" id="MobiDB-lite"/>
    </source>
</evidence>
<feature type="region of interest" description="Disordered" evidence="1">
    <location>
        <begin position="1"/>
        <end position="23"/>
    </location>
</feature>
<gene>
    <name evidence="2" type="ORF">EGW08_007810</name>
</gene>
<feature type="non-terminal residue" evidence="2">
    <location>
        <position position="1"/>
    </location>
</feature>
<protein>
    <submittedName>
        <fullName evidence="2">Uncharacterized protein</fullName>
    </submittedName>
</protein>
<evidence type="ECO:0000313" key="2">
    <source>
        <dbReference type="EMBL" id="RUS84426.1"/>
    </source>
</evidence>
<sequence>QLTLRYTGRDGSPESEATKVKQVEGVGDSTEVKKFFLQEDGTLGSGETFVKGFSHGGSSPVSESKDGGGRWAKQSPSMTSVKQAAGSLDWHQTQRKVIDGDGASIKQDGQFETYVKEVYVKDASFSSEGSSIPSSSNNGTPMDSSVPRDGELGLSESVITHPPGTFDDLDLAMFTQMSGGAAKLPISLENIHQQVSDTKTLPDKDMSQHHCRQPDPCQDLHLPSPGPANVPNLSLLDAGSSRAGHHDDDPLGPDLSIDSNFSVAERKQNNLNCISVSTATSLFKANCVATPLSLAERMQYTPRDGSPVDGEKSISNNQILDGGDGFHRDRHHGPAGCDGRDIGHGDGRDIGHGDGRDIGHGDGMAYAEDNPDHKHENIPDDASGAGDGPHDDMDVSDVRRCDQQTAVKSLPACGAGVAESFPVRAPPMKRQRSNNHCPWDGSRQLLEMRMSPSEGTSVGEETAEPELGLELGPV</sequence>
<feature type="region of interest" description="Disordered" evidence="1">
    <location>
        <begin position="200"/>
        <end position="254"/>
    </location>
</feature>
<dbReference type="OrthoDB" id="6163008at2759"/>
<dbReference type="Proteomes" id="UP000271974">
    <property type="component" value="Unassembled WGS sequence"/>
</dbReference>
<accession>A0A3S0ZRX9</accession>
<feature type="region of interest" description="Disordered" evidence="1">
    <location>
        <begin position="450"/>
        <end position="474"/>
    </location>
</feature>
<feature type="compositionally biased region" description="Basic and acidic residues" evidence="1">
    <location>
        <begin position="7"/>
        <end position="22"/>
    </location>
</feature>